<organism evidence="1">
    <name type="scientific">marine sediment metagenome</name>
    <dbReference type="NCBI Taxonomy" id="412755"/>
    <lineage>
        <taxon>unclassified sequences</taxon>
        <taxon>metagenomes</taxon>
        <taxon>ecological metagenomes</taxon>
    </lineage>
</organism>
<name>X1LN32_9ZZZZ</name>
<proteinExistence type="predicted"/>
<comment type="caution">
    <text evidence="1">The sequence shown here is derived from an EMBL/GenBank/DDBJ whole genome shotgun (WGS) entry which is preliminary data.</text>
</comment>
<dbReference type="Gene3D" id="3.40.50.10540">
    <property type="entry name" value="Crotonobetainyl-coa:carnitine coa-transferase, domain 1"/>
    <property type="match status" value="1"/>
</dbReference>
<dbReference type="PANTHER" id="PTHR48228:SF7">
    <property type="entry name" value="FATTY ACYL-COA TRANSFERASE RV3272-RELATED"/>
    <property type="match status" value="1"/>
</dbReference>
<dbReference type="SUPFAM" id="SSF89796">
    <property type="entry name" value="CoA-transferase family III (CaiB/BaiF)"/>
    <property type="match status" value="1"/>
</dbReference>
<dbReference type="InterPro" id="IPR003673">
    <property type="entry name" value="CoA-Trfase_fam_III"/>
</dbReference>
<feature type="non-terminal residue" evidence="1">
    <location>
        <position position="108"/>
    </location>
</feature>
<dbReference type="GO" id="GO:0003824">
    <property type="term" value="F:catalytic activity"/>
    <property type="evidence" value="ECO:0007669"/>
    <property type="project" value="InterPro"/>
</dbReference>
<evidence type="ECO:0000313" key="1">
    <source>
        <dbReference type="EMBL" id="GAI07246.1"/>
    </source>
</evidence>
<accession>X1LN32</accession>
<protein>
    <recommendedName>
        <fullName evidence="2">CoA transferase</fullName>
    </recommendedName>
</protein>
<gene>
    <name evidence="1" type="ORF">S06H3_21613</name>
</gene>
<evidence type="ECO:0008006" key="2">
    <source>
        <dbReference type="Google" id="ProtNLM"/>
    </source>
</evidence>
<dbReference type="EMBL" id="BARV01011380">
    <property type="protein sequence ID" value="GAI07246.1"/>
    <property type="molecule type" value="Genomic_DNA"/>
</dbReference>
<sequence length="108" mass="11991">MELAVNSALSDYRVLDMTDEKGMLCSRLLADMGAEVIRVEKPGAGSANLSLCWENLGKHSITLSIETEVGQGLFKRLIRTADVLVESYQPGYLDELNLDYSELRQINP</sequence>
<dbReference type="PANTHER" id="PTHR48228">
    <property type="entry name" value="SUCCINYL-COA--D-CITRAMALATE COA-TRANSFERASE"/>
    <property type="match status" value="1"/>
</dbReference>
<dbReference type="InterPro" id="IPR023606">
    <property type="entry name" value="CoA-Trfase_III_dom_1_sf"/>
</dbReference>
<dbReference type="InterPro" id="IPR050509">
    <property type="entry name" value="CoA-transferase_III"/>
</dbReference>
<dbReference type="AlphaFoldDB" id="X1LN32"/>
<dbReference type="Pfam" id="PF02515">
    <property type="entry name" value="CoA_transf_3"/>
    <property type="match status" value="1"/>
</dbReference>
<reference evidence="1" key="1">
    <citation type="journal article" date="2014" name="Front. Microbiol.">
        <title>High frequency of phylogenetically diverse reductive dehalogenase-homologous genes in deep subseafloor sedimentary metagenomes.</title>
        <authorList>
            <person name="Kawai M."/>
            <person name="Futagami T."/>
            <person name="Toyoda A."/>
            <person name="Takaki Y."/>
            <person name="Nishi S."/>
            <person name="Hori S."/>
            <person name="Arai W."/>
            <person name="Tsubouchi T."/>
            <person name="Morono Y."/>
            <person name="Uchiyama I."/>
            <person name="Ito T."/>
            <person name="Fujiyama A."/>
            <person name="Inagaki F."/>
            <person name="Takami H."/>
        </authorList>
    </citation>
    <scope>NUCLEOTIDE SEQUENCE</scope>
    <source>
        <strain evidence="1">Expedition CK06-06</strain>
    </source>
</reference>